<dbReference type="EMBL" id="FMYI01000001">
    <property type="protein sequence ID" value="SDB83891.1"/>
    <property type="molecule type" value="Genomic_DNA"/>
</dbReference>
<gene>
    <name evidence="6" type="ORF">SAMN05421734_101361</name>
</gene>
<evidence type="ECO:0000256" key="1">
    <source>
        <dbReference type="ARBA" id="ARBA00022491"/>
    </source>
</evidence>
<sequence length="330" mass="37778">MVGIKEVAEKAGVSVTTVSRVMNNRGYIGDKTRKKVEDAIKELDYSPNQIARTLLKNQSYLIGLIVPELSHPFFSELIHWIEEYASRKNYKIIICNSLQNAQKEADYLTMLRENRADGIIMCSHTLEIEEYKKINIPIVTFDRIISSSIPYVASDNYHGGELAAQHLIEKGCKNLLHISGPLEFDMLSNRRADAFQLTCSRHKVNWEVLEGANIEATYADNWRFIDENLKASLSNYDGIFCSNDLMAYTLVTYARHMDIQIPEELKVMGYDYHSFTRMLQEPKLTTIKQPIEHLGKSLSRTLIKQIESKDPDHNIQPTIYDIDLVIGNTT</sequence>
<feature type="domain" description="HTH lacI-type" evidence="5">
    <location>
        <begin position="2"/>
        <end position="56"/>
    </location>
</feature>
<evidence type="ECO:0000259" key="5">
    <source>
        <dbReference type="PROSITE" id="PS50932"/>
    </source>
</evidence>
<protein>
    <submittedName>
        <fullName evidence="6">Transcriptional regulator, LacI family</fullName>
    </submittedName>
</protein>
<dbReference type="PANTHER" id="PTHR30146">
    <property type="entry name" value="LACI-RELATED TRANSCRIPTIONAL REPRESSOR"/>
    <property type="match status" value="1"/>
</dbReference>
<evidence type="ECO:0000256" key="3">
    <source>
        <dbReference type="ARBA" id="ARBA00023125"/>
    </source>
</evidence>
<evidence type="ECO:0000313" key="6">
    <source>
        <dbReference type="EMBL" id="SDB83891.1"/>
    </source>
</evidence>
<dbReference type="Pfam" id="PF00356">
    <property type="entry name" value="LacI"/>
    <property type="match status" value="1"/>
</dbReference>
<dbReference type="SMART" id="SM00354">
    <property type="entry name" value="HTH_LACI"/>
    <property type="match status" value="1"/>
</dbReference>
<dbReference type="InterPro" id="IPR028082">
    <property type="entry name" value="Peripla_BP_I"/>
</dbReference>
<dbReference type="InterPro" id="IPR000843">
    <property type="entry name" value="HTH_LacI"/>
</dbReference>
<dbReference type="SUPFAM" id="SSF47413">
    <property type="entry name" value="lambda repressor-like DNA-binding domains"/>
    <property type="match status" value="1"/>
</dbReference>
<dbReference type="Gene3D" id="1.10.260.40">
    <property type="entry name" value="lambda repressor-like DNA-binding domains"/>
    <property type="match status" value="1"/>
</dbReference>
<dbReference type="InterPro" id="IPR001761">
    <property type="entry name" value="Peripla_BP/Lac1_sug-bd_dom"/>
</dbReference>
<evidence type="ECO:0000313" key="7">
    <source>
        <dbReference type="Proteomes" id="UP000242949"/>
    </source>
</evidence>
<name>A0A1G6GPM8_9BACI</name>
<organism evidence="6 7">
    <name type="scientific">Pelagirhabdus alkalitolerans</name>
    <dbReference type="NCBI Taxonomy" id="1612202"/>
    <lineage>
        <taxon>Bacteria</taxon>
        <taxon>Bacillati</taxon>
        <taxon>Bacillota</taxon>
        <taxon>Bacilli</taxon>
        <taxon>Bacillales</taxon>
        <taxon>Bacillaceae</taxon>
        <taxon>Pelagirhabdus</taxon>
    </lineage>
</organism>
<evidence type="ECO:0000256" key="4">
    <source>
        <dbReference type="ARBA" id="ARBA00023163"/>
    </source>
</evidence>
<evidence type="ECO:0000256" key="2">
    <source>
        <dbReference type="ARBA" id="ARBA00023015"/>
    </source>
</evidence>
<reference evidence="7" key="1">
    <citation type="submission" date="2016-09" db="EMBL/GenBank/DDBJ databases">
        <authorList>
            <person name="Varghese N."/>
            <person name="Submissions S."/>
        </authorList>
    </citation>
    <scope>NUCLEOTIDE SEQUENCE [LARGE SCALE GENOMIC DNA]</scope>
    <source>
        <strain evidence="7">S5</strain>
    </source>
</reference>
<keyword evidence="3" id="KW-0238">DNA-binding</keyword>
<dbReference type="CDD" id="cd06291">
    <property type="entry name" value="PBP1_Qymf-like"/>
    <property type="match status" value="1"/>
</dbReference>
<proteinExistence type="predicted"/>
<dbReference type="STRING" id="1612202.SAMN05421734_101361"/>
<dbReference type="RefSeq" id="WP_090792355.1">
    <property type="nucleotide sequence ID" value="NZ_FMYI01000001.1"/>
</dbReference>
<dbReference type="InterPro" id="IPR010982">
    <property type="entry name" value="Lambda_DNA-bd_dom_sf"/>
</dbReference>
<accession>A0A1G6GPM8</accession>
<dbReference type="AlphaFoldDB" id="A0A1G6GPM8"/>
<keyword evidence="1" id="KW-0678">Repressor</keyword>
<dbReference type="CDD" id="cd01392">
    <property type="entry name" value="HTH_LacI"/>
    <property type="match status" value="1"/>
</dbReference>
<dbReference type="PROSITE" id="PS00356">
    <property type="entry name" value="HTH_LACI_1"/>
    <property type="match status" value="1"/>
</dbReference>
<dbReference type="PROSITE" id="PS50932">
    <property type="entry name" value="HTH_LACI_2"/>
    <property type="match status" value="1"/>
</dbReference>
<dbReference type="GO" id="GO:0000976">
    <property type="term" value="F:transcription cis-regulatory region binding"/>
    <property type="evidence" value="ECO:0007669"/>
    <property type="project" value="TreeGrafter"/>
</dbReference>
<keyword evidence="7" id="KW-1185">Reference proteome</keyword>
<dbReference type="GO" id="GO:0003700">
    <property type="term" value="F:DNA-binding transcription factor activity"/>
    <property type="evidence" value="ECO:0007669"/>
    <property type="project" value="TreeGrafter"/>
</dbReference>
<dbReference type="OrthoDB" id="9796186at2"/>
<dbReference type="Pfam" id="PF00532">
    <property type="entry name" value="Peripla_BP_1"/>
    <property type="match status" value="1"/>
</dbReference>
<keyword evidence="2" id="KW-0805">Transcription regulation</keyword>
<dbReference type="Proteomes" id="UP000242949">
    <property type="component" value="Unassembled WGS sequence"/>
</dbReference>
<dbReference type="Gene3D" id="3.40.50.2300">
    <property type="match status" value="2"/>
</dbReference>
<dbReference type="PANTHER" id="PTHR30146:SF95">
    <property type="entry name" value="RIBOSE OPERON REPRESSOR"/>
    <property type="match status" value="1"/>
</dbReference>
<keyword evidence="4" id="KW-0804">Transcription</keyword>
<dbReference type="SUPFAM" id="SSF53822">
    <property type="entry name" value="Periplasmic binding protein-like I"/>
    <property type="match status" value="1"/>
</dbReference>